<name>A0ACB8LKY9_CITSI</name>
<evidence type="ECO:0000313" key="1">
    <source>
        <dbReference type="EMBL" id="KAH9774197.1"/>
    </source>
</evidence>
<organism evidence="1 2">
    <name type="scientific">Citrus sinensis</name>
    <name type="common">Sweet orange</name>
    <name type="synonym">Citrus aurantium var. sinensis</name>
    <dbReference type="NCBI Taxonomy" id="2711"/>
    <lineage>
        <taxon>Eukaryota</taxon>
        <taxon>Viridiplantae</taxon>
        <taxon>Streptophyta</taxon>
        <taxon>Embryophyta</taxon>
        <taxon>Tracheophyta</taxon>
        <taxon>Spermatophyta</taxon>
        <taxon>Magnoliopsida</taxon>
        <taxon>eudicotyledons</taxon>
        <taxon>Gunneridae</taxon>
        <taxon>Pentapetalae</taxon>
        <taxon>rosids</taxon>
        <taxon>malvids</taxon>
        <taxon>Sapindales</taxon>
        <taxon>Rutaceae</taxon>
        <taxon>Aurantioideae</taxon>
        <taxon>Citrus</taxon>
    </lineage>
</organism>
<proteinExistence type="predicted"/>
<sequence>MATFSAITSVIFAPSLKPSLSNNVIAERTSNLKMAIGGWRKNRFPSLKTNRFCVSCSVHNFSPFTCTAKPETVQKVCEIVRRQLALPAETELTSESKFSALGADSLDTVEIVMSLEEEFGIGVEEENSQNITTVQEAADLIEKLVEKKAAYADAICSVNLALIIAANNNHVTNSQFIEENIEVQEIVAVKLIRGDLGGESKSLVLSLERLP</sequence>
<protein>
    <submittedName>
        <fullName evidence="1">Acyl carrier protein 4</fullName>
    </submittedName>
</protein>
<dbReference type="EMBL" id="CM039173">
    <property type="protein sequence ID" value="KAH9774197.1"/>
    <property type="molecule type" value="Genomic_DNA"/>
</dbReference>
<comment type="caution">
    <text evidence="1">The sequence shown here is derived from an EMBL/GenBank/DDBJ whole genome shotgun (WGS) entry which is preliminary data.</text>
</comment>
<keyword evidence="2" id="KW-1185">Reference proteome</keyword>
<dbReference type="Proteomes" id="UP000829398">
    <property type="component" value="Chromosome 4"/>
</dbReference>
<evidence type="ECO:0000313" key="2">
    <source>
        <dbReference type="Proteomes" id="UP000829398"/>
    </source>
</evidence>
<reference evidence="2" key="1">
    <citation type="journal article" date="2023" name="Hortic. Res.">
        <title>A chromosome-level phased genome enabling allele-level studies in sweet orange: a case study on citrus Huanglongbing tolerance.</title>
        <authorList>
            <person name="Wu B."/>
            <person name="Yu Q."/>
            <person name="Deng Z."/>
            <person name="Duan Y."/>
            <person name="Luo F."/>
            <person name="Gmitter F. Jr."/>
        </authorList>
    </citation>
    <scope>NUCLEOTIDE SEQUENCE [LARGE SCALE GENOMIC DNA]</scope>
    <source>
        <strain evidence="2">cv. Valencia</strain>
    </source>
</reference>
<gene>
    <name evidence="1" type="ORF">KPL71_013571</name>
</gene>
<accession>A0ACB8LKY9</accession>